<evidence type="ECO:0000313" key="10">
    <source>
        <dbReference type="Proteomes" id="UP001165287"/>
    </source>
</evidence>
<proteinExistence type="inferred from homology"/>
<keyword evidence="10" id="KW-1185">Reference proteome</keyword>
<evidence type="ECO:0000256" key="8">
    <source>
        <dbReference type="SAM" id="Phobius"/>
    </source>
</evidence>
<feature type="transmembrane region" description="Helical" evidence="8">
    <location>
        <begin position="40"/>
        <end position="63"/>
    </location>
</feature>
<dbReference type="NCBIfam" id="TIGR03426">
    <property type="entry name" value="shape_MreD"/>
    <property type="match status" value="1"/>
</dbReference>
<reference evidence="9" key="1">
    <citation type="submission" date="2024-05" db="EMBL/GenBank/DDBJ databases">
        <title>Metabacillus sp. nov., isolated from the rhizosphere soil of tomato plants.</title>
        <authorList>
            <person name="Ma R."/>
        </authorList>
    </citation>
    <scope>NUCLEOTIDE SEQUENCE</scope>
    <source>
        <strain evidence="9">DBTR6</strain>
    </source>
</reference>
<comment type="similarity">
    <text evidence="2">Belongs to the MreD family.</text>
</comment>
<gene>
    <name evidence="9" type="primary">mreD</name>
    <name evidence="9" type="ORF">K9V48_03875</name>
</gene>
<feature type="transmembrane region" description="Helical" evidence="8">
    <location>
        <begin position="101"/>
        <end position="120"/>
    </location>
</feature>
<evidence type="ECO:0000256" key="5">
    <source>
        <dbReference type="ARBA" id="ARBA00022960"/>
    </source>
</evidence>
<evidence type="ECO:0000256" key="2">
    <source>
        <dbReference type="ARBA" id="ARBA00007776"/>
    </source>
</evidence>
<evidence type="ECO:0000256" key="1">
    <source>
        <dbReference type="ARBA" id="ARBA00004651"/>
    </source>
</evidence>
<dbReference type="Pfam" id="PF04093">
    <property type="entry name" value="MreD"/>
    <property type="match status" value="1"/>
</dbReference>
<keyword evidence="4 8" id="KW-0812">Transmembrane</keyword>
<feature type="transmembrane region" description="Helical" evidence="8">
    <location>
        <begin position="6"/>
        <end position="28"/>
    </location>
</feature>
<dbReference type="RefSeq" id="WP_224137099.1">
    <property type="nucleotide sequence ID" value="NZ_JAIQUM010000005.1"/>
</dbReference>
<accession>A0ABS7UN62</accession>
<dbReference type="InterPro" id="IPR007227">
    <property type="entry name" value="Cell_shape_determining_MreD"/>
</dbReference>
<dbReference type="Proteomes" id="UP001165287">
    <property type="component" value="Unassembled WGS sequence"/>
</dbReference>
<protein>
    <submittedName>
        <fullName evidence="9">Rod shape-determining protein MreD</fullName>
    </submittedName>
</protein>
<comment type="subcellular location">
    <subcellularLocation>
        <location evidence="1">Cell membrane</location>
        <topology evidence="1">Multi-pass membrane protein</topology>
    </subcellularLocation>
</comment>
<evidence type="ECO:0000256" key="4">
    <source>
        <dbReference type="ARBA" id="ARBA00022692"/>
    </source>
</evidence>
<evidence type="ECO:0000256" key="3">
    <source>
        <dbReference type="ARBA" id="ARBA00022475"/>
    </source>
</evidence>
<organism evidence="9 10">
    <name type="scientific">Metabacillus rhizolycopersici</name>
    <dbReference type="NCBI Taxonomy" id="2875709"/>
    <lineage>
        <taxon>Bacteria</taxon>
        <taxon>Bacillati</taxon>
        <taxon>Bacillota</taxon>
        <taxon>Bacilli</taxon>
        <taxon>Bacillales</taxon>
        <taxon>Bacillaceae</taxon>
        <taxon>Metabacillus</taxon>
    </lineage>
</organism>
<keyword evidence="6 8" id="KW-1133">Transmembrane helix</keyword>
<dbReference type="EMBL" id="JAIQUM010000005">
    <property type="protein sequence ID" value="MBZ5749403.1"/>
    <property type="molecule type" value="Genomic_DNA"/>
</dbReference>
<evidence type="ECO:0000256" key="7">
    <source>
        <dbReference type="ARBA" id="ARBA00023136"/>
    </source>
</evidence>
<keyword evidence="3" id="KW-1003">Cell membrane</keyword>
<sequence length="174" mass="20244">MRRFILPFLVFFTFISESIFAHLIHIPFATEEQFYIPRFILIVVIFVTVYLNRTQGMLFGIVFGLLHDVVYIEVIGIYLFAYGFLAYLISKALIVLHRNAFIVLFLTILSIALLEFYVYGMNYLIGTTKMSLYNFTTLRLLPTLALNAVVAILIIYPFKKFLSKIKSEESEDIR</sequence>
<feature type="transmembrane region" description="Helical" evidence="8">
    <location>
        <begin position="140"/>
        <end position="158"/>
    </location>
</feature>
<comment type="caution">
    <text evidence="9">The sequence shown here is derived from an EMBL/GenBank/DDBJ whole genome shotgun (WGS) entry which is preliminary data.</text>
</comment>
<name>A0ABS7UN62_9BACI</name>
<keyword evidence="7 8" id="KW-0472">Membrane</keyword>
<evidence type="ECO:0000313" key="9">
    <source>
        <dbReference type="EMBL" id="MBZ5749403.1"/>
    </source>
</evidence>
<evidence type="ECO:0000256" key="6">
    <source>
        <dbReference type="ARBA" id="ARBA00022989"/>
    </source>
</evidence>
<keyword evidence="5" id="KW-0133">Cell shape</keyword>
<feature type="transmembrane region" description="Helical" evidence="8">
    <location>
        <begin position="69"/>
        <end position="89"/>
    </location>
</feature>